<dbReference type="AlphaFoldDB" id="A0AAU9ECP5"/>
<evidence type="ECO:0000313" key="2">
    <source>
        <dbReference type="Proteomes" id="UP001366166"/>
    </source>
</evidence>
<gene>
    <name evidence="1" type="ORF">FAK_19770</name>
</gene>
<keyword evidence="2" id="KW-1185">Reference proteome</keyword>
<dbReference type="KEGG" id="dmp:FAK_19770"/>
<dbReference type="Proteomes" id="UP001366166">
    <property type="component" value="Chromosome"/>
</dbReference>
<evidence type="ECO:0000313" key="1">
    <source>
        <dbReference type="EMBL" id="BEQ14911.1"/>
    </source>
</evidence>
<sequence length="283" mass="30180">MQPTFCFIDDADFELDNFQKNVAPAFKGIEFIYARDFDRALHKLNGRRCLCFLLDIYGAGAGGGSGELPGPESLASALGQGFVVDSLYENLEGEGSEKANQFLRRLYARVQVAQEAFGAAAGQLGQGPAFGLDSLAKVREHQPWAAALGYSRKALYADAAAMCMGGADGVLQKPQGVDEAAIAKASHQAAPELAQAAFAAVDFRLAGLAGQVGLRLCWDGVSLSLAEALQQAVGQLTCREKRSPEARGKALEGLKAVRLDDLELDQGDVEVILALWDWLSLET</sequence>
<accession>A0AAU9ECP5</accession>
<dbReference type="EMBL" id="AP028679">
    <property type="protein sequence ID" value="BEQ14911.1"/>
    <property type="molecule type" value="Genomic_DNA"/>
</dbReference>
<reference evidence="2" key="1">
    <citation type="journal article" date="2023" name="Arch. Microbiol.">
        <title>Desulfoferula mesophilus gen. nov. sp. nov., a mesophilic sulfate-reducing bacterium isolated from a brackish lake sediment.</title>
        <authorList>
            <person name="Watanabe T."/>
            <person name="Yabe T."/>
            <person name="Tsuji J.M."/>
            <person name="Fukui M."/>
        </authorList>
    </citation>
    <scope>NUCLEOTIDE SEQUENCE [LARGE SCALE GENOMIC DNA]</scope>
    <source>
        <strain evidence="2">12FAK</strain>
    </source>
</reference>
<proteinExistence type="predicted"/>
<dbReference type="RefSeq" id="WP_338606582.1">
    <property type="nucleotide sequence ID" value="NZ_AP028679.1"/>
</dbReference>
<name>A0AAU9ECP5_9BACT</name>
<organism evidence="1 2">
    <name type="scientific">Desulfoferula mesophila</name>
    <dbReference type="NCBI Taxonomy" id="3058419"/>
    <lineage>
        <taxon>Bacteria</taxon>
        <taxon>Pseudomonadati</taxon>
        <taxon>Thermodesulfobacteriota</taxon>
        <taxon>Desulfarculia</taxon>
        <taxon>Desulfarculales</taxon>
        <taxon>Desulfarculaceae</taxon>
        <taxon>Desulfoferula</taxon>
    </lineage>
</organism>
<protein>
    <submittedName>
        <fullName evidence="1">Uncharacterized protein</fullName>
    </submittedName>
</protein>